<name>A0A1T5K0T0_9FIRM</name>
<dbReference type="GO" id="GO:0016491">
    <property type="term" value="F:oxidoreductase activity"/>
    <property type="evidence" value="ECO:0007669"/>
    <property type="project" value="UniProtKB-KW"/>
</dbReference>
<evidence type="ECO:0000313" key="5">
    <source>
        <dbReference type="Proteomes" id="UP000190285"/>
    </source>
</evidence>
<sequence length="384" mass="41855">MTLNNKVKFIQGNQAVVEGAIAAGARFYAGYPITPSSEIAEGSANRLPQVGGLYVQMEDEIGSMAAIIGASLSGKKSYTATSGPGISLMSENLGVAVMGEVPCVLINVQRSGPSTGLATKPAQGDVMQARWGTHGDHGIIVISPSSVQDCYDLTIEAFNLSEKYRTPVMFLSDATIGHLKEKVVLREIAPEEIVNRKQPNCDPKDYQPFKFQDQEDGIAPLAAYGSEYVFRITTTTHDERGMANSTPANADKFIRHYTDKIEKNKKDITIVRKYNLEDADYAIIAFGCTARAALEAVNIAKDKGKKIGLLQLVTIWPFADDEVREVLKKVKGVVVPEMNLGQIIGEVKKINDYGIPVEGLSRVDSLMITPKEILDKIEEVEKCL</sequence>
<feature type="domain" description="Pyruvate:ferredoxin oxidoreductase core" evidence="3">
    <location>
        <begin position="279"/>
        <end position="373"/>
    </location>
</feature>
<keyword evidence="5" id="KW-1185">Reference proteome</keyword>
<dbReference type="OrthoDB" id="9794954at2"/>
<dbReference type="InterPro" id="IPR002880">
    <property type="entry name" value="Pyrv_Fd/Flavodoxin_OxRdtase_N"/>
</dbReference>
<dbReference type="GO" id="GO:0006979">
    <property type="term" value="P:response to oxidative stress"/>
    <property type="evidence" value="ECO:0007669"/>
    <property type="project" value="TreeGrafter"/>
</dbReference>
<dbReference type="PANTHER" id="PTHR32154:SF14">
    <property type="entry name" value="2-OXOGLUTARATE SYNTHASE SUBUNIT KORA"/>
    <property type="match status" value="1"/>
</dbReference>
<dbReference type="InterPro" id="IPR029061">
    <property type="entry name" value="THDP-binding"/>
</dbReference>
<dbReference type="AlphaFoldDB" id="A0A1T5K0T0"/>
<dbReference type="Gene3D" id="3.40.50.970">
    <property type="match status" value="1"/>
</dbReference>
<dbReference type="InterPro" id="IPR050722">
    <property type="entry name" value="Pyruvate:ferred/Flavod_OxRd"/>
</dbReference>
<accession>A0A1T5K0T0</accession>
<dbReference type="STRING" id="36842.SAMN02194393_01516"/>
<organism evidence="4 5">
    <name type="scientific">Maledivibacter halophilus</name>
    <dbReference type="NCBI Taxonomy" id="36842"/>
    <lineage>
        <taxon>Bacteria</taxon>
        <taxon>Bacillati</taxon>
        <taxon>Bacillota</taxon>
        <taxon>Clostridia</taxon>
        <taxon>Peptostreptococcales</taxon>
        <taxon>Caminicellaceae</taxon>
        <taxon>Maledivibacter</taxon>
    </lineage>
</organism>
<dbReference type="Proteomes" id="UP000190285">
    <property type="component" value="Unassembled WGS sequence"/>
</dbReference>
<dbReference type="InterPro" id="IPR033412">
    <property type="entry name" value="PFOR_II"/>
</dbReference>
<dbReference type="Gene3D" id="3.40.50.920">
    <property type="match status" value="1"/>
</dbReference>
<protein>
    <submittedName>
        <fullName evidence="4">2-oxoglutarate ferredoxin oxidoreductase, alpha subunit</fullName>
    </submittedName>
</protein>
<dbReference type="SUPFAM" id="SSF52518">
    <property type="entry name" value="Thiamin diphosphate-binding fold (THDP-binding)"/>
    <property type="match status" value="1"/>
</dbReference>
<proteinExistence type="predicted"/>
<dbReference type="CDD" id="cd07034">
    <property type="entry name" value="TPP_PYR_PFOR_IOR-alpha_like"/>
    <property type="match status" value="1"/>
</dbReference>
<gene>
    <name evidence="4" type="ORF">SAMN02194393_01516</name>
</gene>
<evidence type="ECO:0000256" key="1">
    <source>
        <dbReference type="ARBA" id="ARBA00023002"/>
    </source>
</evidence>
<dbReference type="InterPro" id="IPR009014">
    <property type="entry name" value="Transketo_C/PFOR_II"/>
</dbReference>
<dbReference type="PANTHER" id="PTHR32154">
    <property type="entry name" value="PYRUVATE-FLAVODOXIN OXIDOREDUCTASE-RELATED"/>
    <property type="match status" value="1"/>
</dbReference>
<dbReference type="EMBL" id="FUZT01000003">
    <property type="protein sequence ID" value="SKC57115.1"/>
    <property type="molecule type" value="Genomic_DNA"/>
</dbReference>
<dbReference type="Pfam" id="PF17147">
    <property type="entry name" value="PFOR_II"/>
    <property type="match status" value="1"/>
</dbReference>
<dbReference type="SUPFAM" id="SSF52922">
    <property type="entry name" value="TK C-terminal domain-like"/>
    <property type="match status" value="1"/>
</dbReference>
<feature type="domain" description="Pyruvate flavodoxin/ferredoxin oxidoreductase pyrimidine binding" evidence="2">
    <location>
        <begin position="18"/>
        <end position="217"/>
    </location>
</feature>
<keyword evidence="1" id="KW-0560">Oxidoreductase</keyword>
<dbReference type="RefSeq" id="WP_079490574.1">
    <property type="nucleotide sequence ID" value="NZ_FUZT01000003.1"/>
</dbReference>
<evidence type="ECO:0000259" key="3">
    <source>
        <dbReference type="Pfam" id="PF17147"/>
    </source>
</evidence>
<evidence type="ECO:0000259" key="2">
    <source>
        <dbReference type="Pfam" id="PF01855"/>
    </source>
</evidence>
<dbReference type="FunFam" id="3.40.50.970:FF:000022">
    <property type="entry name" value="2-oxoglutarate ferredoxin oxidoreductase alpha subunit"/>
    <property type="match status" value="1"/>
</dbReference>
<reference evidence="4 5" key="1">
    <citation type="submission" date="2017-02" db="EMBL/GenBank/DDBJ databases">
        <authorList>
            <person name="Peterson S.W."/>
        </authorList>
    </citation>
    <scope>NUCLEOTIDE SEQUENCE [LARGE SCALE GENOMIC DNA]</scope>
    <source>
        <strain evidence="4 5">M1</strain>
    </source>
</reference>
<evidence type="ECO:0000313" key="4">
    <source>
        <dbReference type="EMBL" id="SKC57115.1"/>
    </source>
</evidence>
<dbReference type="Pfam" id="PF01855">
    <property type="entry name" value="POR_N"/>
    <property type="match status" value="1"/>
</dbReference>
<dbReference type="NCBIfam" id="NF006412">
    <property type="entry name" value="PRK08659.1"/>
    <property type="match status" value="1"/>
</dbReference>